<keyword evidence="6" id="KW-1185">Reference proteome</keyword>
<dbReference type="OrthoDB" id="3531307at2"/>
<evidence type="ECO:0000256" key="2">
    <source>
        <dbReference type="ARBA" id="ARBA00023125"/>
    </source>
</evidence>
<evidence type="ECO:0000259" key="4">
    <source>
        <dbReference type="PROSITE" id="PS50043"/>
    </source>
</evidence>
<dbReference type="SUPFAM" id="SSF46894">
    <property type="entry name" value="C-terminal effector domain of the bipartite response regulators"/>
    <property type="match status" value="2"/>
</dbReference>
<dbReference type="CDD" id="cd06170">
    <property type="entry name" value="LuxR_C_like"/>
    <property type="match status" value="1"/>
</dbReference>
<dbReference type="Proteomes" id="UP000064967">
    <property type="component" value="Chromosome"/>
</dbReference>
<organism evidence="5 6">
    <name type="scientific">Labilithrix luteola</name>
    <dbReference type="NCBI Taxonomy" id="1391654"/>
    <lineage>
        <taxon>Bacteria</taxon>
        <taxon>Pseudomonadati</taxon>
        <taxon>Myxococcota</taxon>
        <taxon>Polyangia</taxon>
        <taxon>Polyangiales</taxon>
        <taxon>Labilitrichaceae</taxon>
        <taxon>Labilithrix</taxon>
    </lineage>
</organism>
<evidence type="ECO:0000313" key="5">
    <source>
        <dbReference type="EMBL" id="AKU97774.1"/>
    </source>
</evidence>
<dbReference type="RefSeq" id="WP_146648863.1">
    <property type="nucleotide sequence ID" value="NZ_CP012333.1"/>
</dbReference>
<evidence type="ECO:0000256" key="3">
    <source>
        <dbReference type="ARBA" id="ARBA00023163"/>
    </source>
</evidence>
<evidence type="ECO:0000313" key="6">
    <source>
        <dbReference type="Proteomes" id="UP000064967"/>
    </source>
</evidence>
<keyword evidence="1" id="KW-0805">Transcription regulation</keyword>
<dbReference type="GO" id="GO:0003677">
    <property type="term" value="F:DNA binding"/>
    <property type="evidence" value="ECO:0007669"/>
    <property type="project" value="UniProtKB-KW"/>
</dbReference>
<dbReference type="PROSITE" id="PS50043">
    <property type="entry name" value="HTH_LUXR_2"/>
    <property type="match status" value="2"/>
</dbReference>
<dbReference type="Pfam" id="PF00196">
    <property type="entry name" value="GerE"/>
    <property type="match status" value="2"/>
</dbReference>
<dbReference type="InterPro" id="IPR016032">
    <property type="entry name" value="Sig_transdc_resp-reg_C-effctor"/>
</dbReference>
<feature type="domain" description="HTH luxR-type" evidence="4">
    <location>
        <begin position="265"/>
        <end position="330"/>
    </location>
</feature>
<proteinExistence type="predicted"/>
<dbReference type="PANTHER" id="PTHR44688">
    <property type="entry name" value="DNA-BINDING TRANSCRIPTIONAL ACTIVATOR DEVR_DOSR"/>
    <property type="match status" value="1"/>
</dbReference>
<reference evidence="5 6" key="1">
    <citation type="submission" date="2015-08" db="EMBL/GenBank/DDBJ databases">
        <authorList>
            <person name="Babu N.S."/>
            <person name="Beckwith C.J."/>
            <person name="Beseler K.G."/>
            <person name="Brison A."/>
            <person name="Carone J.V."/>
            <person name="Caskin T.P."/>
            <person name="Diamond M."/>
            <person name="Durham M.E."/>
            <person name="Foxe J.M."/>
            <person name="Go M."/>
            <person name="Henderson B.A."/>
            <person name="Jones I.B."/>
            <person name="McGettigan J.A."/>
            <person name="Micheletti S.J."/>
            <person name="Nasrallah M.E."/>
            <person name="Ortiz D."/>
            <person name="Piller C.R."/>
            <person name="Privatt S.R."/>
            <person name="Schneider S.L."/>
            <person name="Sharp S."/>
            <person name="Smith T.C."/>
            <person name="Stanton J.D."/>
            <person name="Ullery H.E."/>
            <person name="Wilson R.J."/>
            <person name="Serrano M.G."/>
            <person name="Buck G."/>
            <person name="Lee V."/>
            <person name="Wang Y."/>
            <person name="Carvalho R."/>
            <person name="Voegtly L."/>
            <person name="Shi R."/>
            <person name="Duckworth R."/>
            <person name="Johnson A."/>
            <person name="Loviza R."/>
            <person name="Walstead R."/>
            <person name="Shah Z."/>
            <person name="Kiflezghi M."/>
            <person name="Wade K."/>
            <person name="Ball S.L."/>
            <person name="Bradley K.W."/>
            <person name="Asai D.J."/>
            <person name="Bowman C.A."/>
            <person name="Russell D.A."/>
            <person name="Pope W.H."/>
            <person name="Jacobs-Sera D."/>
            <person name="Hendrix R.W."/>
            <person name="Hatfull G.F."/>
        </authorList>
    </citation>
    <scope>NUCLEOTIDE SEQUENCE [LARGE SCALE GENOMIC DNA]</scope>
    <source>
        <strain evidence="5 6">DSM 27648</strain>
    </source>
</reference>
<dbReference type="GO" id="GO:0006355">
    <property type="term" value="P:regulation of DNA-templated transcription"/>
    <property type="evidence" value="ECO:0007669"/>
    <property type="project" value="InterPro"/>
</dbReference>
<evidence type="ECO:0000256" key="1">
    <source>
        <dbReference type="ARBA" id="ARBA00023015"/>
    </source>
</evidence>
<dbReference type="Gene3D" id="1.10.10.10">
    <property type="entry name" value="Winged helix-like DNA-binding domain superfamily/Winged helix DNA-binding domain"/>
    <property type="match status" value="2"/>
</dbReference>
<dbReference type="InterPro" id="IPR036388">
    <property type="entry name" value="WH-like_DNA-bd_sf"/>
</dbReference>
<accession>A0A0K1PXC0</accession>
<dbReference type="PROSITE" id="PS00622">
    <property type="entry name" value="HTH_LUXR_1"/>
    <property type="match status" value="1"/>
</dbReference>
<protein>
    <recommendedName>
        <fullName evidence="4">HTH luxR-type domain-containing protein</fullName>
    </recommendedName>
</protein>
<sequence>MSSNGRRVILDRRPDLVSVLEAAYGHEKDEEAWAGQLVDAIQRALPRSNGVGFNLFEYDENLAITRLRHVAAVGSGIAGKSVSGSVFRAAGPEVARRYHFPRRLVTTQSEIDDAGSDEVREFGEFFRRRVGMADGVAMIGRSNDGIGFVLYAGFDERIELGRYERQALARVALHLESAIRLRLRPERAVAVMDANGKLLHCTEEALDRDALAKHVVAVEASHLRGARRGAEGIATWNALLDGRLSLVARDIGGKRHYVLLENAPDRRAMRVLSRQEVEILHLSARGMPVKLVSYALGIASSTISHALASAANKLGLQSPRELLRLASNFVPESAGELDLGSLTSAERDVLELIRQGLSNQQIADARRSSARTVANQVNAILRKTNVLSRRALIAAAMPST</sequence>
<dbReference type="AlphaFoldDB" id="A0A0K1PXC0"/>
<dbReference type="PANTHER" id="PTHR44688:SF16">
    <property type="entry name" value="DNA-BINDING TRANSCRIPTIONAL ACTIVATOR DEVR_DOSR"/>
    <property type="match status" value="1"/>
</dbReference>
<feature type="domain" description="HTH luxR-type" evidence="4">
    <location>
        <begin position="335"/>
        <end position="400"/>
    </location>
</feature>
<dbReference type="STRING" id="1391654.AKJ09_04438"/>
<dbReference type="PRINTS" id="PR00038">
    <property type="entry name" value="HTHLUXR"/>
</dbReference>
<dbReference type="SMART" id="SM00421">
    <property type="entry name" value="HTH_LUXR"/>
    <property type="match status" value="2"/>
</dbReference>
<dbReference type="EMBL" id="CP012333">
    <property type="protein sequence ID" value="AKU97774.1"/>
    <property type="molecule type" value="Genomic_DNA"/>
</dbReference>
<keyword evidence="3" id="KW-0804">Transcription</keyword>
<name>A0A0K1PXC0_9BACT</name>
<dbReference type="KEGG" id="llu:AKJ09_04438"/>
<keyword evidence="2" id="KW-0238">DNA-binding</keyword>
<gene>
    <name evidence="5" type="ORF">AKJ09_04438</name>
</gene>
<dbReference type="InterPro" id="IPR000792">
    <property type="entry name" value="Tscrpt_reg_LuxR_C"/>
</dbReference>